<protein>
    <submittedName>
        <fullName evidence="1">Uncharacterized protein</fullName>
    </submittedName>
</protein>
<comment type="caution">
    <text evidence="1">The sequence shown here is derived from an EMBL/GenBank/DDBJ whole genome shotgun (WGS) entry which is preliminary data.</text>
</comment>
<proteinExistence type="predicted"/>
<keyword evidence="2" id="KW-1185">Reference proteome</keyword>
<dbReference type="Proteomes" id="UP001162992">
    <property type="component" value="Chromosome 7"/>
</dbReference>
<evidence type="ECO:0000313" key="2">
    <source>
        <dbReference type="Proteomes" id="UP001162992"/>
    </source>
</evidence>
<gene>
    <name evidence="1" type="ORF">O6H91_07G024500</name>
</gene>
<dbReference type="EMBL" id="CM055098">
    <property type="protein sequence ID" value="KAJ7548733.1"/>
    <property type="molecule type" value="Genomic_DNA"/>
</dbReference>
<evidence type="ECO:0000313" key="1">
    <source>
        <dbReference type="EMBL" id="KAJ7548733.1"/>
    </source>
</evidence>
<reference evidence="2" key="1">
    <citation type="journal article" date="2024" name="Proc. Natl. Acad. Sci. U.S.A.">
        <title>Extraordinary preservation of gene collinearity over three hundred million years revealed in homosporous lycophytes.</title>
        <authorList>
            <person name="Li C."/>
            <person name="Wickell D."/>
            <person name="Kuo L.Y."/>
            <person name="Chen X."/>
            <person name="Nie B."/>
            <person name="Liao X."/>
            <person name="Peng D."/>
            <person name="Ji J."/>
            <person name="Jenkins J."/>
            <person name="Williams M."/>
            <person name="Shu S."/>
            <person name="Plott C."/>
            <person name="Barry K."/>
            <person name="Rajasekar S."/>
            <person name="Grimwood J."/>
            <person name="Han X."/>
            <person name="Sun S."/>
            <person name="Hou Z."/>
            <person name="He W."/>
            <person name="Dai G."/>
            <person name="Sun C."/>
            <person name="Schmutz J."/>
            <person name="Leebens-Mack J.H."/>
            <person name="Li F.W."/>
            <person name="Wang L."/>
        </authorList>
    </citation>
    <scope>NUCLEOTIDE SEQUENCE [LARGE SCALE GENOMIC DNA]</scope>
    <source>
        <strain evidence="2">cv. PW_Plant_1</strain>
    </source>
</reference>
<accession>A0ACC2D3A1</accession>
<organism evidence="1 2">
    <name type="scientific">Diphasiastrum complanatum</name>
    <name type="common">Issler's clubmoss</name>
    <name type="synonym">Lycopodium complanatum</name>
    <dbReference type="NCBI Taxonomy" id="34168"/>
    <lineage>
        <taxon>Eukaryota</taxon>
        <taxon>Viridiplantae</taxon>
        <taxon>Streptophyta</taxon>
        <taxon>Embryophyta</taxon>
        <taxon>Tracheophyta</taxon>
        <taxon>Lycopodiopsida</taxon>
        <taxon>Lycopodiales</taxon>
        <taxon>Lycopodiaceae</taxon>
        <taxon>Lycopodioideae</taxon>
        <taxon>Diphasiastrum</taxon>
    </lineage>
</organism>
<name>A0ACC2D3A1_DIPCM</name>
<sequence>MENTNDTGLLEVLPEAISQHILSSVSNARDIAVCSCVCKKWKESMCQVRRLYFARNVGDEREHQSDHIVTRMVLATNALEELVIYCPFFTGSLLAWLLHSKNSLTVLELRVDDTGEKRSANSSMCKLDCISSSLQLQILRLWGVSLTQAPPGWRCFKNLHTLEIVGARIRDNALSAVLLACRFLKELTLLSCDGVDSFSVDLMYLEKCRLDFSGLGDSSIYFVAPMLEELEIQGAACLVIKGKHSLRQLAIGNISGKVNKVDVGKLPELKSLSLRGVHWRWNAIQSILECATEVKEIVMRVEFCGDGEKLEPFPEIDFVKFFSTHGRLESFDSQGAMFAALSQRNSLKMLSSTFEIPCLREAYITVRSPFNSDQKLSVLESIVRCSPLLCKLVIRISQMKNCEAAADEFFLKINVLKCTYSFIDIE</sequence>